<evidence type="ECO:0000313" key="2">
    <source>
        <dbReference type="EMBL" id="AUP81152.1"/>
    </source>
</evidence>
<organism evidence="2 3">
    <name type="scientific">Flavivirga eckloniae</name>
    <dbReference type="NCBI Taxonomy" id="1803846"/>
    <lineage>
        <taxon>Bacteria</taxon>
        <taxon>Pseudomonadati</taxon>
        <taxon>Bacteroidota</taxon>
        <taxon>Flavobacteriia</taxon>
        <taxon>Flavobacteriales</taxon>
        <taxon>Flavobacteriaceae</taxon>
        <taxon>Flavivirga</taxon>
    </lineage>
</organism>
<dbReference type="KEGG" id="fek:C1H87_21525"/>
<reference evidence="2 3" key="1">
    <citation type="submission" date="2018-01" db="EMBL/GenBank/DDBJ databases">
        <title>Complete genome sequence of Flavivirga eckloniae ECD14 isolated from seaweed Ecklonia cava.</title>
        <authorList>
            <person name="Lee J.H."/>
            <person name="Baik K.S."/>
            <person name="Seong C.N."/>
        </authorList>
    </citation>
    <scope>NUCLEOTIDE SEQUENCE [LARGE SCALE GENOMIC DNA]</scope>
    <source>
        <strain evidence="2 3">ECD14</strain>
    </source>
</reference>
<protein>
    <recommendedName>
        <fullName evidence="4">Outer membrane protein beta-barrel domain-containing protein</fullName>
    </recommendedName>
</protein>
<dbReference type="RefSeq" id="WP_102757795.1">
    <property type="nucleotide sequence ID" value="NZ_CP025791.1"/>
</dbReference>
<gene>
    <name evidence="2" type="ORF">C1H87_21525</name>
</gene>
<name>A0A2K9PVQ6_9FLAO</name>
<dbReference type="OrthoDB" id="947434at2"/>
<dbReference type="Proteomes" id="UP000235826">
    <property type="component" value="Chromosome"/>
</dbReference>
<proteinExistence type="predicted"/>
<evidence type="ECO:0008006" key="4">
    <source>
        <dbReference type="Google" id="ProtNLM"/>
    </source>
</evidence>
<accession>A0A2K9PVQ6</accession>
<evidence type="ECO:0000313" key="3">
    <source>
        <dbReference type="Proteomes" id="UP000235826"/>
    </source>
</evidence>
<evidence type="ECO:0000256" key="1">
    <source>
        <dbReference type="SAM" id="SignalP"/>
    </source>
</evidence>
<dbReference type="AlphaFoldDB" id="A0A2K9PVQ6"/>
<dbReference type="EMBL" id="CP025791">
    <property type="protein sequence ID" value="AUP81152.1"/>
    <property type="molecule type" value="Genomic_DNA"/>
</dbReference>
<feature type="chain" id="PRO_5014642722" description="Outer membrane protein beta-barrel domain-containing protein" evidence="1">
    <location>
        <begin position="21"/>
        <end position="175"/>
    </location>
</feature>
<keyword evidence="1" id="KW-0732">Signal</keyword>
<feature type="signal peptide" evidence="1">
    <location>
        <begin position="1"/>
        <end position="20"/>
    </location>
</feature>
<keyword evidence="3" id="KW-1185">Reference proteome</keyword>
<sequence>MKRILLYTAIAVFGLSTMNAQELGYGGKAGAAFATLKIKNQSYSITNSETGFYIGGFADIGISDDFGFQPEVLYIAVEGLNQVSIPIMAKYKPSEELSILAGPSVGYLLDVDEGFESVNYGIEIGAAYNIVINRYIKGLIVEARYNFGLANLLENTSSGLTRKLKGFFIGLAYKI</sequence>